<evidence type="ECO:0000313" key="7">
    <source>
        <dbReference type="EMBL" id="GMH64983.1"/>
    </source>
</evidence>
<feature type="compositionally biased region" description="Low complexity" evidence="5">
    <location>
        <begin position="97"/>
        <end position="106"/>
    </location>
</feature>
<feature type="compositionally biased region" description="Low complexity" evidence="5">
    <location>
        <begin position="119"/>
        <end position="138"/>
    </location>
</feature>
<comment type="caution">
    <text evidence="7">The sequence shown here is derived from an EMBL/GenBank/DDBJ whole genome shotgun (WGS) entry which is preliminary data.</text>
</comment>
<keyword evidence="8" id="KW-1185">Reference proteome</keyword>
<feature type="region of interest" description="Disordered" evidence="5">
    <location>
        <begin position="1"/>
        <end position="150"/>
    </location>
</feature>
<dbReference type="PRINTS" id="PR00380">
    <property type="entry name" value="KINESINHEAVY"/>
</dbReference>
<protein>
    <recommendedName>
        <fullName evidence="6">Kinesin motor domain-containing protein</fullName>
    </recommendedName>
</protein>
<dbReference type="GO" id="GO:0005524">
    <property type="term" value="F:ATP binding"/>
    <property type="evidence" value="ECO:0007669"/>
    <property type="project" value="UniProtKB-UniRule"/>
</dbReference>
<feature type="compositionally biased region" description="Basic and acidic residues" evidence="5">
    <location>
        <begin position="604"/>
        <end position="619"/>
    </location>
</feature>
<dbReference type="PANTHER" id="PTHR47972">
    <property type="entry name" value="KINESIN-LIKE PROTEIN KLP-3"/>
    <property type="match status" value="1"/>
</dbReference>
<dbReference type="GO" id="GO:0008017">
    <property type="term" value="F:microtubule binding"/>
    <property type="evidence" value="ECO:0007669"/>
    <property type="project" value="InterPro"/>
</dbReference>
<dbReference type="InterPro" id="IPR027417">
    <property type="entry name" value="P-loop_NTPase"/>
</dbReference>
<name>A0A9W7E419_9STRA</name>
<dbReference type="SUPFAM" id="SSF52540">
    <property type="entry name" value="P-loop containing nucleoside triphosphate hydrolases"/>
    <property type="match status" value="1"/>
</dbReference>
<feature type="compositionally biased region" description="Low complexity" evidence="5">
    <location>
        <begin position="33"/>
        <end position="48"/>
    </location>
</feature>
<feature type="compositionally biased region" description="Basic residues" evidence="5">
    <location>
        <begin position="139"/>
        <end position="150"/>
    </location>
</feature>
<dbReference type="EMBL" id="BRXY01000098">
    <property type="protein sequence ID" value="GMH64983.1"/>
    <property type="molecule type" value="Genomic_DNA"/>
</dbReference>
<evidence type="ECO:0000313" key="8">
    <source>
        <dbReference type="Proteomes" id="UP001165085"/>
    </source>
</evidence>
<evidence type="ECO:0000256" key="4">
    <source>
        <dbReference type="SAM" id="Coils"/>
    </source>
</evidence>
<keyword evidence="2 3" id="KW-0067">ATP-binding</keyword>
<dbReference type="Gene3D" id="3.40.850.10">
    <property type="entry name" value="Kinesin motor domain"/>
    <property type="match status" value="1"/>
</dbReference>
<dbReference type="Pfam" id="PF00225">
    <property type="entry name" value="Kinesin"/>
    <property type="match status" value="1"/>
</dbReference>
<keyword evidence="3" id="KW-0505">Motor protein</keyword>
<dbReference type="InterPro" id="IPR027640">
    <property type="entry name" value="Kinesin-like_fam"/>
</dbReference>
<dbReference type="InterPro" id="IPR019821">
    <property type="entry name" value="Kinesin_motor_CS"/>
</dbReference>
<evidence type="ECO:0000256" key="2">
    <source>
        <dbReference type="ARBA" id="ARBA00022840"/>
    </source>
</evidence>
<dbReference type="PROSITE" id="PS00411">
    <property type="entry name" value="KINESIN_MOTOR_1"/>
    <property type="match status" value="1"/>
</dbReference>
<feature type="region of interest" description="Disordered" evidence="5">
    <location>
        <begin position="599"/>
        <end position="619"/>
    </location>
</feature>
<organism evidence="7 8">
    <name type="scientific">Triparma strigata</name>
    <dbReference type="NCBI Taxonomy" id="1606541"/>
    <lineage>
        <taxon>Eukaryota</taxon>
        <taxon>Sar</taxon>
        <taxon>Stramenopiles</taxon>
        <taxon>Ochrophyta</taxon>
        <taxon>Bolidophyceae</taxon>
        <taxon>Parmales</taxon>
        <taxon>Triparmaceae</taxon>
        <taxon>Triparma</taxon>
    </lineage>
</organism>
<dbReference type="GO" id="GO:0007018">
    <property type="term" value="P:microtubule-based movement"/>
    <property type="evidence" value="ECO:0007669"/>
    <property type="project" value="InterPro"/>
</dbReference>
<comment type="similarity">
    <text evidence="3">Belongs to the TRAFAC class myosin-kinesin ATPase superfamily. Kinesin family.</text>
</comment>
<feature type="binding site" evidence="3">
    <location>
        <begin position="815"/>
        <end position="822"/>
    </location>
    <ligand>
        <name>ATP</name>
        <dbReference type="ChEBI" id="CHEBI:30616"/>
    </ligand>
</feature>
<dbReference type="GO" id="GO:0003777">
    <property type="term" value="F:microtubule motor activity"/>
    <property type="evidence" value="ECO:0007669"/>
    <property type="project" value="InterPro"/>
</dbReference>
<dbReference type="OrthoDB" id="3176171at2759"/>
<keyword evidence="4" id="KW-0175">Coiled coil</keyword>
<dbReference type="InterPro" id="IPR036961">
    <property type="entry name" value="Kinesin_motor_dom_sf"/>
</dbReference>
<feature type="domain" description="Kinesin motor" evidence="6">
    <location>
        <begin position="703"/>
        <end position="1054"/>
    </location>
</feature>
<evidence type="ECO:0000256" key="3">
    <source>
        <dbReference type="PROSITE-ProRule" id="PRU00283"/>
    </source>
</evidence>
<feature type="coiled-coil region" evidence="4">
    <location>
        <begin position="413"/>
        <end position="504"/>
    </location>
</feature>
<sequence>MVSRSALLEQYKSRKSAKLTSTKMGPVLKETTNKTNNAANSAPTSAPTQTKPKSKVAPKPTPPAPKPVEAVVLPPKAPSPPTSAPAPAPASAPAPVKPWQKNAAANKKSKESVPKAKAKAPAPAAATTTAAKKVSAPKFKSKPNHAKSKMVKKVTTGFVAHAPPTASANDDLNTTVESRAPPLTGGLMMMFSPSAHVSESEYEKSMKREKFQKDRQRDHLRTSRVEKMKGEGMLMTFSPPNRNDQIQAEMAKEASRRQTRQKNAFSMSFTPGGTLQSDGLDMDSTPEELRRMRERIRLQEERENPSAAEPAPDLALALGDDMDAEVSLTESLELSPEKEAQPAMAPTTPFGGHVYDVELVDNVTPEPPKSLVKAKQELQDTLEQLIGAEKCNAELSEALKISVEEEENLVKANDELLAVESSMEAEINALKQQNDKMSANLKNSSESIALLKKQVAALKQTIKDLNEASASSASASNKKMAAENQDLQNTIAMLKKKLAAKAEDSAQLQSANATILTLKKKLASKSESESVELQNANSTIAALETRVKTLDAQTLVTTNNLVTTKKQLAAAQEDLKTTSALRETCDSVKAKLTQEIAKSKSLQKKIDEESSSRASEKKQLHNLMSEVNSYSNKSEELLSALTGEKNGNKAMQAKLTAAVKEKNAALERVRTFDEREAELMRQLQFMDDVRRKLHNRVMQLTGNIRVFVRVRPMLSAETEDLKNMIVKKGTPKAEIPFMFPGVCEGAEGIDSTKRLLEMQEPWKDRGGLNPRRKQWRFGFDSVFSPEDDQLAVWEAAEPLVQSAIDGSNVCFFAYGQTGSGKTHTMLGSDECKGLVFRSVEKIFSAKNAIEADSKSPFSVELKVEMLEIYNEKVNDLLTKKTDELVVSDGEVVGSRVVGVRSPSDVAKILTIAQNRRATKATNSNDTSSRSHLVFTIVMEVKHSSDENLNRTGRLHICDLAGSERLSKSKSNESKELLKETQAINSSLLNLSNVIEKLQKGGDHVPFRDSKLTYLLQNSLGGDSKTLAIVCCSPVPSSWNESLCSLRFASKVNKVELQKETKFSA</sequence>
<evidence type="ECO:0000256" key="5">
    <source>
        <dbReference type="SAM" id="MobiDB-lite"/>
    </source>
</evidence>
<feature type="region of interest" description="Disordered" evidence="5">
    <location>
        <begin position="198"/>
        <end position="225"/>
    </location>
</feature>
<dbReference type="Proteomes" id="UP001165085">
    <property type="component" value="Unassembled WGS sequence"/>
</dbReference>
<dbReference type="InterPro" id="IPR001752">
    <property type="entry name" value="Kinesin_motor_dom"/>
</dbReference>
<proteinExistence type="inferred from homology"/>
<keyword evidence="1 3" id="KW-0547">Nucleotide-binding</keyword>
<accession>A0A9W7E419</accession>
<feature type="region of interest" description="Disordered" evidence="5">
    <location>
        <begin position="326"/>
        <end position="348"/>
    </location>
</feature>
<dbReference type="PROSITE" id="PS50067">
    <property type="entry name" value="KINESIN_MOTOR_2"/>
    <property type="match status" value="1"/>
</dbReference>
<reference evidence="8" key="1">
    <citation type="journal article" date="2023" name="Commun. Biol.">
        <title>Genome analysis of Parmales, the sister group of diatoms, reveals the evolutionary specialization of diatoms from phago-mixotrophs to photoautotrophs.</title>
        <authorList>
            <person name="Ban H."/>
            <person name="Sato S."/>
            <person name="Yoshikawa S."/>
            <person name="Yamada K."/>
            <person name="Nakamura Y."/>
            <person name="Ichinomiya M."/>
            <person name="Sato N."/>
            <person name="Blanc-Mathieu R."/>
            <person name="Endo H."/>
            <person name="Kuwata A."/>
            <person name="Ogata H."/>
        </authorList>
    </citation>
    <scope>NUCLEOTIDE SEQUENCE [LARGE SCALE GENOMIC DNA]</scope>
    <source>
        <strain evidence="8">NIES 3701</strain>
    </source>
</reference>
<dbReference type="SMART" id="SM00129">
    <property type="entry name" value="KISc"/>
    <property type="match status" value="1"/>
</dbReference>
<feature type="compositionally biased region" description="Pro residues" evidence="5">
    <location>
        <begin position="75"/>
        <end position="96"/>
    </location>
</feature>
<dbReference type="PANTHER" id="PTHR47972:SF28">
    <property type="entry name" value="KINESIN-LIKE PROTEIN KLP-3"/>
    <property type="match status" value="1"/>
</dbReference>
<evidence type="ECO:0000259" key="6">
    <source>
        <dbReference type="PROSITE" id="PS50067"/>
    </source>
</evidence>
<evidence type="ECO:0000256" key="1">
    <source>
        <dbReference type="ARBA" id="ARBA00022741"/>
    </source>
</evidence>
<gene>
    <name evidence="7" type="ORF">TrST_g9670</name>
</gene>
<dbReference type="AlphaFoldDB" id="A0A9W7E419"/>
<dbReference type="GO" id="GO:0015630">
    <property type="term" value="C:microtubule cytoskeleton"/>
    <property type="evidence" value="ECO:0007669"/>
    <property type="project" value="TreeGrafter"/>
</dbReference>